<comment type="caution">
    <text evidence="1">The sequence shown here is derived from an EMBL/GenBank/DDBJ whole genome shotgun (WGS) entry which is preliminary data.</text>
</comment>
<sequence length="144" mass="15942">METLNLGPEPFDGNALACPVLLRVNCYSPSPSPFYSSGLILQVFIFGHGLLSTSHPPPFPHPLLGGFCYLPLSFRGRFSNLKLSSPSLPFRDYFLGFSSEILLHRSGHLFPFSNFKFQISISLIQSSVCDLVYGPENFVDLALI</sequence>
<protein>
    <submittedName>
        <fullName evidence="1">Uncharacterized protein</fullName>
    </submittedName>
</protein>
<name>A0AAV6NK24_9ROSI</name>
<dbReference type="AlphaFoldDB" id="A0AAV6NK24"/>
<feature type="non-terminal residue" evidence="1">
    <location>
        <position position="1"/>
    </location>
</feature>
<evidence type="ECO:0000313" key="2">
    <source>
        <dbReference type="Proteomes" id="UP000685013"/>
    </source>
</evidence>
<evidence type="ECO:0000313" key="1">
    <source>
        <dbReference type="EMBL" id="KAG6598359.1"/>
    </source>
</evidence>
<organism evidence="1 2">
    <name type="scientific">Cucurbita argyrosperma subsp. sororia</name>
    <dbReference type="NCBI Taxonomy" id="37648"/>
    <lineage>
        <taxon>Eukaryota</taxon>
        <taxon>Viridiplantae</taxon>
        <taxon>Streptophyta</taxon>
        <taxon>Embryophyta</taxon>
        <taxon>Tracheophyta</taxon>
        <taxon>Spermatophyta</taxon>
        <taxon>Magnoliopsida</taxon>
        <taxon>eudicotyledons</taxon>
        <taxon>Gunneridae</taxon>
        <taxon>Pentapetalae</taxon>
        <taxon>rosids</taxon>
        <taxon>fabids</taxon>
        <taxon>Cucurbitales</taxon>
        <taxon>Cucurbitaceae</taxon>
        <taxon>Cucurbiteae</taxon>
        <taxon>Cucurbita</taxon>
    </lineage>
</organism>
<dbReference type="Proteomes" id="UP000685013">
    <property type="component" value="Chromosome 5"/>
</dbReference>
<accession>A0AAV6NK24</accession>
<gene>
    <name evidence="1" type="ORF">SDJN03_08137</name>
</gene>
<reference evidence="1 2" key="1">
    <citation type="journal article" date="2021" name="Hortic Res">
        <title>The domestication of Cucurbita argyrosperma as revealed by the genome of its wild relative.</title>
        <authorList>
            <person name="Barrera-Redondo J."/>
            <person name="Sanchez-de la Vega G."/>
            <person name="Aguirre-Liguori J.A."/>
            <person name="Castellanos-Morales G."/>
            <person name="Gutierrez-Guerrero Y.T."/>
            <person name="Aguirre-Dugua X."/>
            <person name="Aguirre-Planter E."/>
            <person name="Tenaillon M.I."/>
            <person name="Lira-Saade R."/>
            <person name="Eguiarte L.E."/>
        </authorList>
    </citation>
    <scope>NUCLEOTIDE SEQUENCE [LARGE SCALE GENOMIC DNA]</scope>
    <source>
        <strain evidence="1">JBR-2021</strain>
    </source>
</reference>
<proteinExistence type="predicted"/>
<keyword evidence="2" id="KW-1185">Reference proteome</keyword>
<dbReference type="EMBL" id="JAGKQH010000005">
    <property type="protein sequence ID" value="KAG6598359.1"/>
    <property type="molecule type" value="Genomic_DNA"/>
</dbReference>